<dbReference type="Pfam" id="PF01850">
    <property type="entry name" value="PIN"/>
    <property type="match status" value="1"/>
</dbReference>
<dbReference type="Proteomes" id="UP000077275">
    <property type="component" value="Unassembled WGS sequence"/>
</dbReference>
<feature type="domain" description="PIN" evidence="1">
    <location>
        <begin position="2"/>
        <end position="125"/>
    </location>
</feature>
<dbReference type="PATRIC" id="fig|47311.3.peg.1015"/>
<evidence type="ECO:0000313" key="2">
    <source>
        <dbReference type="EMBL" id="KZX16308.1"/>
    </source>
</evidence>
<keyword evidence="3" id="KW-1185">Reference proteome</keyword>
<dbReference type="RefSeq" id="WP_067259451.1">
    <property type="nucleotide sequence ID" value="NZ_LWMW01000095.1"/>
</dbReference>
<dbReference type="GO" id="GO:0016075">
    <property type="term" value="P:rRNA catabolic process"/>
    <property type="evidence" value="ECO:0007669"/>
    <property type="project" value="TreeGrafter"/>
</dbReference>
<dbReference type="STRING" id="47311.MBCUT_09210"/>
<comment type="caution">
    <text evidence="2">The sequence shown here is derived from an EMBL/GenBank/DDBJ whole genome shotgun (WGS) entry which is preliminary data.</text>
</comment>
<dbReference type="OrthoDB" id="70171at2157"/>
<keyword evidence="2" id="KW-0378">Hydrolase</keyword>
<dbReference type="InterPro" id="IPR039018">
    <property type="entry name" value="VapC20-like"/>
</dbReference>
<dbReference type="CDD" id="cd09854">
    <property type="entry name" value="PIN_VapC-like"/>
    <property type="match status" value="1"/>
</dbReference>
<keyword evidence="2" id="KW-0540">Nuclease</keyword>
<organism evidence="2 3">
    <name type="scientific">Methanobrevibacter cuticularis</name>
    <dbReference type="NCBI Taxonomy" id="47311"/>
    <lineage>
        <taxon>Archaea</taxon>
        <taxon>Methanobacteriati</taxon>
        <taxon>Methanobacteriota</taxon>
        <taxon>Methanomada group</taxon>
        <taxon>Methanobacteria</taxon>
        <taxon>Methanobacteriales</taxon>
        <taxon>Methanobacteriaceae</taxon>
        <taxon>Methanobrevibacter</taxon>
    </lineage>
</organism>
<keyword evidence="2" id="KW-0255">Endonuclease</keyword>
<dbReference type="InterPro" id="IPR029060">
    <property type="entry name" value="PIN-like_dom_sf"/>
</dbReference>
<evidence type="ECO:0000259" key="1">
    <source>
        <dbReference type="Pfam" id="PF01850"/>
    </source>
</evidence>
<dbReference type="InterPro" id="IPR002716">
    <property type="entry name" value="PIN_dom"/>
</dbReference>
<evidence type="ECO:0000313" key="3">
    <source>
        <dbReference type="Proteomes" id="UP000077275"/>
    </source>
</evidence>
<dbReference type="AlphaFoldDB" id="A0A166E5Q7"/>
<dbReference type="Gene3D" id="3.40.50.1010">
    <property type="entry name" value="5'-nuclease"/>
    <property type="match status" value="1"/>
</dbReference>
<dbReference type="EMBL" id="LWMW01000095">
    <property type="protein sequence ID" value="KZX16308.1"/>
    <property type="molecule type" value="Genomic_DNA"/>
</dbReference>
<dbReference type="PANTHER" id="PTHR42188:SF1">
    <property type="entry name" value="23S RRNA-SPECIFIC ENDONUCLEASE VAPC20"/>
    <property type="match status" value="1"/>
</dbReference>
<dbReference type="SUPFAM" id="SSF88723">
    <property type="entry name" value="PIN domain-like"/>
    <property type="match status" value="1"/>
</dbReference>
<reference evidence="2 3" key="1">
    <citation type="submission" date="2016-04" db="EMBL/GenBank/DDBJ databases">
        <title>Genome sequence of Methanobrevibacter cuticularis DSM 11139.</title>
        <authorList>
            <person name="Poehlein A."/>
            <person name="Seedorf H."/>
            <person name="Daniel R."/>
        </authorList>
    </citation>
    <scope>NUCLEOTIDE SEQUENCE [LARGE SCALE GENOMIC DNA]</scope>
    <source>
        <strain evidence="2 3">DSM 11139</strain>
    </source>
</reference>
<dbReference type="PANTHER" id="PTHR42188">
    <property type="entry name" value="23S RRNA-SPECIFIC ENDONUCLEASE VAPC20"/>
    <property type="match status" value="1"/>
</dbReference>
<accession>A0A166E5Q7</accession>
<name>A0A166E5Q7_9EURY</name>
<protein>
    <submittedName>
        <fullName evidence="2">tRNA(FMet)-specific endonuclease VapC</fullName>
    </submittedName>
</protein>
<gene>
    <name evidence="2" type="primary">vapC_6</name>
    <name evidence="2" type="ORF">MBCUT_09210</name>
</gene>
<sequence>MIFYDTNFLVSYYIETENHHERALEIDKDIKNKKKIISTLAIAETINLLTNKLKLDKEMIKAVYNELNENYTILEDHKFYNETVENITSNEKRMPFFDYSYVTLMQELGIEEIATFDKHFDNIAGIVRIY</sequence>
<proteinExistence type="predicted"/>
<dbReference type="GO" id="GO:0004521">
    <property type="term" value="F:RNA endonuclease activity"/>
    <property type="evidence" value="ECO:0007669"/>
    <property type="project" value="InterPro"/>
</dbReference>